<protein>
    <submittedName>
        <fullName evidence="2">NAD-dependent epimerase/dehydratase family protein</fullName>
    </submittedName>
</protein>
<evidence type="ECO:0000313" key="3">
    <source>
        <dbReference type="Proteomes" id="UP000488936"/>
    </source>
</evidence>
<dbReference type="PANTHER" id="PTHR48079">
    <property type="entry name" value="PROTEIN YEEZ"/>
    <property type="match status" value="1"/>
</dbReference>
<dbReference type="GO" id="GO:0005737">
    <property type="term" value="C:cytoplasm"/>
    <property type="evidence" value="ECO:0007669"/>
    <property type="project" value="TreeGrafter"/>
</dbReference>
<keyword evidence="3" id="KW-1185">Reference proteome</keyword>
<dbReference type="SUPFAM" id="SSF51735">
    <property type="entry name" value="NAD(P)-binding Rossmann-fold domains"/>
    <property type="match status" value="1"/>
</dbReference>
<evidence type="ECO:0000313" key="2">
    <source>
        <dbReference type="EMBL" id="MTH28938.1"/>
    </source>
</evidence>
<dbReference type="Pfam" id="PF01370">
    <property type="entry name" value="Epimerase"/>
    <property type="match status" value="1"/>
</dbReference>
<dbReference type="OrthoDB" id="596910at2"/>
<comment type="caution">
    <text evidence="2">The sequence shown here is derived from an EMBL/GenBank/DDBJ whole genome shotgun (WGS) entry which is preliminary data.</text>
</comment>
<dbReference type="InterPro" id="IPR051783">
    <property type="entry name" value="NAD(P)-dependent_oxidoreduct"/>
</dbReference>
<gene>
    <name evidence="2" type="ORF">GJV77_03250</name>
</gene>
<dbReference type="PANTHER" id="PTHR48079:SF6">
    <property type="entry name" value="NAD(P)-BINDING DOMAIN-CONTAINING PROTEIN-RELATED"/>
    <property type="match status" value="1"/>
</dbReference>
<feature type="domain" description="NAD-dependent epimerase/dehydratase" evidence="1">
    <location>
        <begin position="3"/>
        <end position="230"/>
    </location>
</feature>
<dbReference type="GO" id="GO:0004029">
    <property type="term" value="F:aldehyde dehydrogenase (NAD+) activity"/>
    <property type="evidence" value="ECO:0007669"/>
    <property type="project" value="TreeGrafter"/>
</dbReference>
<dbReference type="AlphaFoldDB" id="A0A7K1GJH1"/>
<dbReference type="InterPro" id="IPR001509">
    <property type="entry name" value="Epimerase_deHydtase"/>
</dbReference>
<dbReference type="RefSeq" id="WP_155034922.1">
    <property type="nucleotide sequence ID" value="NZ_JBHTIG010000045.1"/>
</dbReference>
<dbReference type="Gene3D" id="3.40.50.720">
    <property type="entry name" value="NAD(P)-binding Rossmann-like Domain"/>
    <property type="match status" value="1"/>
</dbReference>
<name>A0A7K1GJH1_9FLAO</name>
<dbReference type="EMBL" id="WMJY01000005">
    <property type="protein sequence ID" value="MTH28938.1"/>
    <property type="molecule type" value="Genomic_DNA"/>
</dbReference>
<dbReference type="InterPro" id="IPR036291">
    <property type="entry name" value="NAD(P)-bd_dom_sf"/>
</dbReference>
<dbReference type="Proteomes" id="UP000488936">
    <property type="component" value="Unassembled WGS sequence"/>
</dbReference>
<accession>A0A7K1GJH1</accession>
<organism evidence="2 3">
    <name type="scientific">Myroides pelagicus</name>
    <dbReference type="NCBI Taxonomy" id="270914"/>
    <lineage>
        <taxon>Bacteria</taxon>
        <taxon>Pseudomonadati</taxon>
        <taxon>Bacteroidota</taxon>
        <taxon>Flavobacteriia</taxon>
        <taxon>Flavobacteriales</taxon>
        <taxon>Flavobacteriaceae</taxon>
        <taxon>Myroides</taxon>
    </lineage>
</organism>
<reference evidence="2 3" key="1">
    <citation type="journal article" date="2006" name="Int. J. Syst. Evol. Microbiol.">
        <title>Myroides pelagicus sp. nov., isolated from seawater in Thailand.</title>
        <authorList>
            <person name="Yoon J."/>
            <person name="Maneerat S."/>
            <person name="Kawai F."/>
            <person name="Yokota A."/>
        </authorList>
    </citation>
    <scope>NUCLEOTIDE SEQUENCE [LARGE SCALE GENOMIC DNA]</scope>
    <source>
        <strain evidence="2 3">SM1T</strain>
    </source>
</reference>
<evidence type="ECO:0000259" key="1">
    <source>
        <dbReference type="Pfam" id="PF01370"/>
    </source>
</evidence>
<proteinExistence type="predicted"/>
<sequence>MKLVTGATGMVGANLVLKLLEQNTKIRAIYRNEDSINKTLSFFKYKEKETLFYKIEWVKADLCDIPALESAFEGIQEVYHCAALVSFDPNDERKLRQTNIEGTANMVNLSIAYGINKFCYVSSIAALGETLSPDKTIDEKTNWNPELYHSDYAITKYGAEMEVWRGTQEGLKAIIVNPGIIFGAGFRYEGSNEFFRKIEKDFPFYTKGLTGIIAVEDVVEIMVQLMQNDQYNEKFVLVSENLTYQELLTYIAEQMNKKPPYIYANPLGSKIAWRLDAFIAFITRKKRSFTKALAISSHTTYTYKSTKVKKTLAFTFTPYTTYIPKIVRYHRSNK</sequence>